<evidence type="ECO:0000313" key="1">
    <source>
        <dbReference type="EMBL" id="KIO01162.1"/>
    </source>
</evidence>
<organism evidence="1 2">
    <name type="scientific">Pisolithus tinctorius Marx 270</name>
    <dbReference type="NCBI Taxonomy" id="870435"/>
    <lineage>
        <taxon>Eukaryota</taxon>
        <taxon>Fungi</taxon>
        <taxon>Dikarya</taxon>
        <taxon>Basidiomycota</taxon>
        <taxon>Agaricomycotina</taxon>
        <taxon>Agaricomycetes</taxon>
        <taxon>Agaricomycetidae</taxon>
        <taxon>Boletales</taxon>
        <taxon>Sclerodermatineae</taxon>
        <taxon>Pisolithaceae</taxon>
        <taxon>Pisolithus</taxon>
    </lineage>
</organism>
<keyword evidence="2" id="KW-1185">Reference proteome</keyword>
<evidence type="ECO:0000313" key="2">
    <source>
        <dbReference type="Proteomes" id="UP000054217"/>
    </source>
</evidence>
<proteinExistence type="predicted"/>
<dbReference type="HOGENOM" id="CLU_117309_0_0_1"/>
<dbReference type="AlphaFoldDB" id="A0A0C3JUM6"/>
<dbReference type="InParanoid" id="A0A0C3JUM6"/>
<reference evidence="1 2" key="1">
    <citation type="submission" date="2014-04" db="EMBL/GenBank/DDBJ databases">
        <authorList>
            <consortium name="DOE Joint Genome Institute"/>
            <person name="Kuo A."/>
            <person name="Kohler A."/>
            <person name="Costa M.D."/>
            <person name="Nagy L.G."/>
            <person name="Floudas D."/>
            <person name="Copeland A."/>
            <person name="Barry K.W."/>
            <person name="Cichocki N."/>
            <person name="Veneault-Fourrey C."/>
            <person name="LaButti K."/>
            <person name="Lindquist E.A."/>
            <person name="Lipzen A."/>
            <person name="Lundell T."/>
            <person name="Morin E."/>
            <person name="Murat C."/>
            <person name="Sun H."/>
            <person name="Tunlid A."/>
            <person name="Henrissat B."/>
            <person name="Grigoriev I.V."/>
            <person name="Hibbett D.S."/>
            <person name="Martin F."/>
            <person name="Nordberg H.P."/>
            <person name="Cantor M.N."/>
            <person name="Hua S.X."/>
        </authorList>
    </citation>
    <scope>NUCLEOTIDE SEQUENCE [LARGE SCALE GENOMIC DNA]</scope>
    <source>
        <strain evidence="1 2">Marx 270</strain>
    </source>
</reference>
<gene>
    <name evidence="1" type="ORF">M404DRAFT_28887</name>
</gene>
<name>A0A0C3JUM6_PISTI</name>
<sequence length="121" mass="13479">MPSPGTKRIMLHVKHPEFHKYSCPQVKKPYAQPMPLKNVMLEYKDPIKLEGASQDFTTLKLKEPKHKASQAITPKLKESGKCSVMLEDSDCDTSLQSTTVAPLPCTILTWDIGNPQAKEGT</sequence>
<dbReference type="OrthoDB" id="10347720at2759"/>
<protein>
    <submittedName>
        <fullName evidence="1">Uncharacterized protein</fullName>
    </submittedName>
</protein>
<reference evidence="2" key="2">
    <citation type="submission" date="2015-01" db="EMBL/GenBank/DDBJ databases">
        <title>Evolutionary Origins and Diversification of the Mycorrhizal Mutualists.</title>
        <authorList>
            <consortium name="DOE Joint Genome Institute"/>
            <consortium name="Mycorrhizal Genomics Consortium"/>
            <person name="Kohler A."/>
            <person name="Kuo A."/>
            <person name="Nagy L.G."/>
            <person name="Floudas D."/>
            <person name="Copeland A."/>
            <person name="Barry K.W."/>
            <person name="Cichocki N."/>
            <person name="Veneault-Fourrey C."/>
            <person name="LaButti K."/>
            <person name="Lindquist E.A."/>
            <person name="Lipzen A."/>
            <person name="Lundell T."/>
            <person name="Morin E."/>
            <person name="Murat C."/>
            <person name="Riley R."/>
            <person name="Ohm R."/>
            <person name="Sun H."/>
            <person name="Tunlid A."/>
            <person name="Henrissat B."/>
            <person name="Grigoriev I.V."/>
            <person name="Hibbett D.S."/>
            <person name="Martin F."/>
        </authorList>
    </citation>
    <scope>NUCLEOTIDE SEQUENCE [LARGE SCALE GENOMIC DNA]</scope>
    <source>
        <strain evidence="2">Marx 270</strain>
    </source>
</reference>
<accession>A0A0C3JUM6</accession>
<dbReference type="Proteomes" id="UP000054217">
    <property type="component" value="Unassembled WGS sequence"/>
</dbReference>
<dbReference type="EMBL" id="KN831990">
    <property type="protein sequence ID" value="KIO01162.1"/>
    <property type="molecule type" value="Genomic_DNA"/>
</dbReference>